<reference evidence="5" key="1">
    <citation type="submission" date="2021-03" db="EMBL/GenBank/DDBJ databases">
        <title>Acanthopleuribacteraceae sp. M133.</title>
        <authorList>
            <person name="Wang G."/>
        </authorList>
    </citation>
    <scope>NUCLEOTIDE SEQUENCE</scope>
    <source>
        <strain evidence="5">M133</strain>
    </source>
</reference>
<feature type="domain" description="Beta-ketoacyl-[acyl-carrier-protein] synthase III N-terminal" evidence="4">
    <location>
        <begin position="106"/>
        <end position="183"/>
    </location>
</feature>
<evidence type="ECO:0000313" key="6">
    <source>
        <dbReference type="Proteomes" id="UP000663929"/>
    </source>
</evidence>
<organism evidence="5 6">
    <name type="scientific">Sulfidibacter corallicola</name>
    <dbReference type="NCBI Taxonomy" id="2818388"/>
    <lineage>
        <taxon>Bacteria</taxon>
        <taxon>Pseudomonadati</taxon>
        <taxon>Acidobacteriota</taxon>
        <taxon>Holophagae</taxon>
        <taxon>Acanthopleuribacterales</taxon>
        <taxon>Acanthopleuribacteraceae</taxon>
        <taxon>Sulfidibacter</taxon>
    </lineage>
</organism>
<dbReference type="AlphaFoldDB" id="A0A8A4TVT0"/>
<dbReference type="GO" id="GO:0044550">
    <property type="term" value="P:secondary metabolite biosynthetic process"/>
    <property type="evidence" value="ECO:0007669"/>
    <property type="project" value="TreeGrafter"/>
</dbReference>
<dbReference type="PANTHER" id="PTHR34069">
    <property type="entry name" value="3-OXOACYL-[ACYL-CARRIER-PROTEIN] SYNTHASE 3"/>
    <property type="match status" value="1"/>
</dbReference>
<evidence type="ECO:0000259" key="4">
    <source>
        <dbReference type="Pfam" id="PF08545"/>
    </source>
</evidence>
<dbReference type="InterPro" id="IPR013747">
    <property type="entry name" value="ACP_syn_III_C"/>
</dbReference>
<dbReference type="Gene3D" id="3.40.47.10">
    <property type="match status" value="1"/>
</dbReference>
<evidence type="ECO:0000313" key="5">
    <source>
        <dbReference type="EMBL" id="QTD54066.1"/>
    </source>
</evidence>
<dbReference type="Pfam" id="PF08541">
    <property type="entry name" value="ACP_syn_III_C"/>
    <property type="match status" value="1"/>
</dbReference>
<dbReference type="SUPFAM" id="SSF53901">
    <property type="entry name" value="Thiolase-like"/>
    <property type="match status" value="1"/>
</dbReference>
<dbReference type="GO" id="GO:0004315">
    <property type="term" value="F:3-oxoacyl-[acyl-carrier-protein] synthase activity"/>
    <property type="evidence" value="ECO:0007669"/>
    <property type="project" value="InterPro"/>
</dbReference>
<evidence type="ECO:0000256" key="2">
    <source>
        <dbReference type="ARBA" id="ARBA00023315"/>
    </source>
</evidence>
<dbReference type="Proteomes" id="UP000663929">
    <property type="component" value="Chromosome"/>
</dbReference>
<dbReference type="RefSeq" id="WP_237384165.1">
    <property type="nucleotide sequence ID" value="NZ_CP071793.1"/>
</dbReference>
<evidence type="ECO:0000259" key="3">
    <source>
        <dbReference type="Pfam" id="PF08541"/>
    </source>
</evidence>
<protein>
    <submittedName>
        <fullName evidence="5">Ketoacyl-ACP synthase III</fullName>
    </submittedName>
</protein>
<keyword evidence="1" id="KW-0808">Transferase</keyword>
<dbReference type="PANTHER" id="PTHR34069:SF2">
    <property type="entry name" value="BETA-KETOACYL-[ACYL-CARRIER-PROTEIN] SYNTHASE III"/>
    <property type="match status" value="1"/>
</dbReference>
<name>A0A8A4TVT0_SULCO</name>
<gene>
    <name evidence="5" type="ORF">J3U87_16595</name>
</gene>
<dbReference type="InterPro" id="IPR013751">
    <property type="entry name" value="ACP_syn_III_N"/>
</dbReference>
<dbReference type="GO" id="GO:0006633">
    <property type="term" value="P:fatty acid biosynthetic process"/>
    <property type="evidence" value="ECO:0007669"/>
    <property type="project" value="InterPro"/>
</dbReference>
<sequence length="325" mass="34789">MNITILGAGHAVPRRMVTNAELERRWSLPEGWIERRTGIKQRPWVEPEEATSDLAVAAGLRALERAAVDPADIDLVILATSTPDHLLPPTAPRVAHLMGCDRAGAFDLTGACCGFLFGLSQGESHVRARGGKVLVIGANVLSRRVRPEDPNTGSLFSDGAGAVVLGPVERQAGLCGYSSGSNGALWDSVYIAEGGSRSPFAAETFARGGHLMDMKNGGGLFREAVGDMARVGIAALDKAEWSRDEVDWWVPHQANARMIEEVRKTLSLPETKTVRTIEHYGNSSAGTIPIALSLSMEDGRLNPGHRLLMTAVGAGMLRIGIAWRL</sequence>
<dbReference type="CDD" id="cd00830">
    <property type="entry name" value="KAS_III"/>
    <property type="match status" value="1"/>
</dbReference>
<dbReference type="NCBIfam" id="NF006829">
    <property type="entry name" value="PRK09352.1"/>
    <property type="match status" value="1"/>
</dbReference>
<proteinExistence type="predicted"/>
<evidence type="ECO:0000256" key="1">
    <source>
        <dbReference type="ARBA" id="ARBA00022679"/>
    </source>
</evidence>
<accession>A0A8A4TVT0</accession>
<dbReference type="InterPro" id="IPR016039">
    <property type="entry name" value="Thiolase-like"/>
</dbReference>
<dbReference type="EMBL" id="CP071793">
    <property type="protein sequence ID" value="QTD54066.1"/>
    <property type="molecule type" value="Genomic_DNA"/>
</dbReference>
<keyword evidence="2" id="KW-0012">Acyltransferase</keyword>
<keyword evidence="6" id="KW-1185">Reference proteome</keyword>
<dbReference type="Pfam" id="PF08545">
    <property type="entry name" value="ACP_syn_III"/>
    <property type="match status" value="1"/>
</dbReference>
<dbReference type="KEGG" id="scor:J3U87_16595"/>
<feature type="domain" description="Beta-ketoacyl-[acyl-carrier-protein] synthase III C-terminal" evidence="3">
    <location>
        <begin position="236"/>
        <end position="324"/>
    </location>
</feature>